<dbReference type="RefSeq" id="WP_377772082.1">
    <property type="nucleotide sequence ID" value="NZ_JBHUHO010000030.1"/>
</dbReference>
<sequence>MHNLVTKIENCLTKNKNLLPENIENAKNRLSEIHQDIGSDNLKYIKIYYQGKLSSINYIPNSLTVLALVIAVASIILNLLDPSNVVNTKDDLSWIYPSLLVSVPFLGVIFVLSILLKLIRKDSKKTVTYTILINLIDDIIDDK</sequence>
<comment type="caution">
    <text evidence="2">The sequence shown here is derived from an EMBL/GenBank/DDBJ whole genome shotgun (WGS) entry which is preliminary data.</text>
</comment>
<protein>
    <submittedName>
        <fullName evidence="2">Uncharacterized protein</fullName>
    </submittedName>
</protein>
<name>A0ABW4YL49_9BACL</name>
<dbReference type="EMBL" id="JBHUHO010000030">
    <property type="protein sequence ID" value="MFD2116164.1"/>
    <property type="molecule type" value="Genomic_DNA"/>
</dbReference>
<feature type="transmembrane region" description="Helical" evidence="1">
    <location>
        <begin position="58"/>
        <end position="80"/>
    </location>
</feature>
<evidence type="ECO:0000256" key="1">
    <source>
        <dbReference type="SAM" id="Phobius"/>
    </source>
</evidence>
<organism evidence="2 3">
    <name type="scientific">Paenibacillus yanchengensis</name>
    <dbReference type="NCBI Taxonomy" id="2035833"/>
    <lineage>
        <taxon>Bacteria</taxon>
        <taxon>Bacillati</taxon>
        <taxon>Bacillota</taxon>
        <taxon>Bacilli</taxon>
        <taxon>Bacillales</taxon>
        <taxon>Paenibacillaceae</taxon>
        <taxon>Paenibacillus</taxon>
    </lineage>
</organism>
<evidence type="ECO:0000313" key="2">
    <source>
        <dbReference type="EMBL" id="MFD2116164.1"/>
    </source>
</evidence>
<reference evidence="3" key="1">
    <citation type="journal article" date="2019" name="Int. J. Syst. Evol. Microbiol.">
        <title>The Global Catalogue of Microorganisms (GCM) 10K type strain sequencing project: providing services to taxonomists for standard genome sequencing and annotation.</title>
        <authorList>
            <consortium name="The Broad Institute Genomics Platform"/>
            <consortium name="The Broad Institute Genome Sequencing Center for Infectious Disease"/>
            <person name="Wu L."/>
            <person name="Ma J."/>
        </authorList>
    </citation>
    <scope>NUCLEOTIDE SEQUENCE [LARGE SCALE GENOMIC DNA]</scope>
    <source>
        <strain evidence="3">GH52</strain>
    </source>
</reference>
<proteinExistence type="predicted"/>
<evidence type="ECO:0000313" key="3">
    <source>
        <dbReference type="Proteomes" id="UP001597362"/>
    </source>
</evidence>
<keyword evidence="1" id="KW-0472">Membrane</keyword>
<gene>
    <name evidence="2" type="ORF">ACFSJH_10550</name>
</gene>
<feature type="transmembrane region" description="Helical" evidence="1">
    <location>
        <begin position="92"/>
        <end position="116"/>
    </location>
</feature>
<keyword evidence="1" id="KW-0812">Transmembrane</keyword>
<dbReference type="Proteomes" id="UP001597362">
    <property type="component" value="Unassembled WGS sequence"/>
</dbReference>
<keyword evidence="1" id="KW-1133">Transmembrane helix</keyword>
<keyword evidence="3" id="KW-1185">Reference proteome</keyword>
<accession>A0ABW4YL49</accession>